<dbReference type="AlphaFoldDB" id="A0AAV4DTS1"/>
<reference evidence="1 2" key="1">
    <citation type="journal article" date="2021" name="Elife">
        <title>Chloroplast acquisition without the gene transfer in kleptoplastic sea slugs, Plakobranchus ocellatus.</title>
        <authorList>
            <person name="Maeda T."/>
            <person name="Takahashi S."/>
            <person name="Yoshida T."/>
            <person name="Shimamura S."/>
            <person name="Takaki Y."/>
            <person name="Nagai Y."/>
            <person name="Toyoda A."/>
            <person name="Suzuki Y."/>
            <person name="Arimoto A."/>
            <person name="Ishii H."/>
            <person name="Satoh N."/>
            <person name="Nishiyama T."/>
            <person name="Hasebe M."/>
            <person name="Maruyama T."/>
            <person name="Minagawa J."/>
            <person name="Obokata J."/>
            <person name="Shigenobu S."/>
        </authorList>
    </citation>
    <scope>NUCLEOTIDE SEQUENCE [LARGE SCALE GENOMIC DNA]</scope>
</reference>
<evidence type="ECO:0000313" key="1">
    <source>
        <dbReference type="EMBL" id="GFO47375.1"/>
    </source>
</evidence>
<evidence type="ECO:0000313" key="2">
    <source>
        <dbReference type="Proteomes" id="UP000735302"/>
    </source>
</evidence>
<comment type="caution">
    <text evidence="1">The sequence shown here is derived from an EMBL/GenBank/DDBJ whole genome shotgun (WGS) entry which is preliminary data.</text>
</comment>
<protein>
    <submittedName>
        <fullName evidence="1">Uncharacterized protein</fullName>
    </submittedName>
</protein>
<gene>
    <name evidence="1" type="ORF">PoB_007388000</name>
</gene>
<keyword evidence="2" id="KW-1185">Reference proteome</keyword>
<organism evidence="1 2">
    <name type="scientific">Plakobranchus ocellatus</name>
    <dbReference type="NCBI Taxonomy" id="259542"/>
    <lineage>
        <taxon>Eukaryota</taxon>
        <taxon>Metazoa</taxon>
        <taxon>Spiralia</taxon>
        <taxon>Lophotrochozoa</taxon>
        <taxon>Mollusca</taxon>
        <taxon>Gastropoda</taxon>
        <taxon>Heterobranchia</taxon>
        <taxon>Euthyneura</taxon>
        <taxon>Panpulmonata</taxon>
        <taxon>Sacoglossa</taxon>
        <taxon>Placobranchoidea</taxon>
        <taxon>Plakobranchidae</taxon>
        <taxon>Plakobranchus</taxon>
    </lineage>
</organism>
<accession>A0AAV4DTS1</accession>
<dbReference type="EMBL" id="BLXT01008305">
    <property type="protein sequence ID" value="GFO47375.1"/>
    <property type="molecule type" value="Genomic_DNA"/>
</dbReference>
<dbReference type="Proteomes" id="UP000735302">
    <property type="component" value="Unassembled WGS sequence"/>
</dbReference>
<sequence>MESYWFKHQFVTLFSNIRMWGVLPKQLKSRRSVLSSTSIPRRRLNSSVSASLNELSLTAENIVANIRPRVWTSATFPGKTVVNYLGLVLAVDGNKIQVHFALRICWRFFRWPHVDGIGWIPSYCLHLVATIDLDAWERIAVL</sequence>
<name>A0AAV4DTS1_9GAST</name>
<proteinExistence type="predicted"/>